<reference evidence="1 2" key="1">
    <citation type="submission" date="2019-09" db="EMBL/GenBank/DDBJ databases">
        <title>A chromosome-level genome assembly of the Chinese tupelo Nyssa sinensis.</title>
        <authorList>
            <person name="Yang X."/>
            <person name="Kang M."/>
            <person name="Yang Y."/>
            <person name="Xiong H."/>
            <person name="Wang M."/>
            <person name="Zhang Z."/>
            <person name="Wang Z."/>
            <person name="Wu H."/>
            <person name="Ma T."/>
            <person name="Liu J."/>
            <person name="Xi Z."/>
        </authorList>
    </citation>
    <scope>NUCLEOTIDE SEQUENCE [LARGE SCALE GENOMIC DNA]</scope>
    <source>
        <strain evidence="1">J267</strain>
        <tissue evidence="1">Leaf</tissue>
    </source>
</reference>
<gene>
    <name evidence="1" type="ORF">F0562_023923</name>
</gene>
<keyword evidence="2" id="KW-1185">Reference proteome</keyword>
<dbReference type="EMBL" id="CM018035">
    <property type="protein sequence ID" value="KAA8542771.1"/>
    <property type="molecule type" value="Genomic_DNA"/>
</dbReference>
<name>A0A5J5BNN2_9ASTE</name>
<protein>
    <submittedName>
        <fullName evidence="1">Uncharacterized protein</fullName>
    </submittedName>
</protein>
<sequence>MVASLVRHNPVLFDLLGHGLPDHHHHRVPVAIVLTLGAVNYMTNKEILLRGAQPSNIYHGLVQSPPGLRLGLGFASSQVNAAAFSFAPSSSEWILDSGATHHMTIDLANLSLHSPYEGSDDVVVSNGAGLNITHIGEGSSHWGPSSIKVLLKAASILGLPVWMCQHHH</sequence>
<accession>A0A5J5BNN2</accession>
<proteinExistence type="predicted"/>
<dbReference type="AlphaFoldDB" id="A0A5J5BNN2"/>
<dbReference type="OrthoDB" id="1937754at2759"/>
<evidence type="ECO:0000313" key="1">
    <source>
        <dbReference type="EMBL" id="KAA8542771.1"/>
    </source>
</evidence>
<organism evidence="1 2">
    <name type="scientific">Nyssa sinensis</name>
    <dbReference type="NCBI Taxonomy" id="561372"/>
    <lineage>
        <taxon>Eukaryota</taxon>
        <taxon>Viridiplantae</taxon>
        <taxon>Streptophyta</taxon>
        <taxon>Embryophyta</taxon>
        <taxon>Tracheophyta</taxon>
        <taxon>Spermatophyta</taxon>
        <taxon>Magnoliopsida</taxon>
        <taxon>eudicotyledons</taxon>
        <taxon>Gunneridae</taxon>
        <taxon>Pentapetalae</taxon>
        <taxon>asterids</taxon>
        <taxon>Cornales</taxon>
        <taxon>Nyssaceae</taxon>
        <taxon>Nyssa</taxon>
    </lineage>
</organism>
<dbReference type="Proteomes" id="UP000325577">
    <property type="component" value="Linkage Group LG12"/>
</dbReference>
<evidence type="ECO:0000313" key="2">
    <source>
        <dbReference type="Proteomes" id="UP000325577"/>
    </source>
</evidence>